<accession>A0AAU9WTM7</accession>
<feature type="transmembrane region" description="Helical" evidence="2">
    <location>
        <begin position="368"/>
        <end position="389"/>
    </location>
</feature>
<proteinExistence type="predicted"/>
<keyword evidence="2" id="KW-0472">Membrane</keyword>
<protein>
    <submittedName>
        <fullName evidence="3">Uncharacterized protein</fullName>
    </submittedName>
</protein>
<comment type="caution">
    <text evidence="3">The sequence shown here is derived from an EMBL/GenBank/DDBJ whole genome shotgun (WGS) entry which is preliminary data.</text>
</comment>
<keyword evidence="4" id="KW-1185">Reference proteome</keyword>
<feature type="transmembrane region" description="Helical" evidence="2">
    <location>
        <begin position="110"/>
        <end position="129"/>
    </location>
</feature>
<dbReference type="EMBL" id="CALNXJ010000021">
    <property type="protein sequence ID" value="CAH3125661.1"/>
    <property type="molecule type" value="Genomic_DNA"/>
</dbReference>
<feature type="region of interest" description="Disordered" evidence="1">
    <location>
        <begin position="1"/>
        <end position="38"/>
    </location>
</feature>
<name>A0AAU9WTM7_9CNID</name>
<dbReference type="AlphaFoldDB" id="A0AAU9WTM7"/>
<feature type="transmembrane region" description="Helical" evidence="2">
    <location>
        <begin position="326"/>
        <end position="347"/>
    </location>
</feature>
<evidence type="ECO:0000256" key="2">
    <source>
        <dbReference type="SAM" id="Phobius"/>
    </source>
</evidence>
<keyword evidence="2" id="KW-1133">Transmembrane helix</keyword>
<evidence type="ECO:0000313" key="4">
    <source>
        <dbReference type="Proteomes" id="UP001159428"/>
    </source>
</evidence>
<organism evidence="3 4">
    <name type="scientific">Pocillopora meandrina</name>
    <dbReference type="NCBI Taxonomy" id="46732"/>
    <lineage>
        <taxon>Eukaryota</taxon>
        <taxon>Metazoa</taxon>
        <taxon>Cnidaria</taxon>
        <taxon>Anthozoa</taxon>
        <taxon>Hexacorallia</taxon>
        <taxon>Scleractinia</taxon>
        <taxon>Astrocoeniina</taxon>
        <taxon>Pocilloporidae</taxon>
        <taxon>Pocillopora</taxon>
    </lineage>
</organism>
<feature type="transmembrane region" description="Helical" evidence="2">
    <location>
        <begin position="190"/>
        <end position="222"/>
    </location>
</feature>
<keyword evidence="2" id="KW-0812">Transmembrane</keyword>
<sequence>MMADKEKRPIEGDPVDPSSGMPPSYGTDNASPPSYNEAMGPPPSYQSLFGEIQEARSSSSGVLEFLKKLFLILIGTIGCTIMIGLVMAIPIAMIVIGAKYKDQCPVEDKIPIYLIVGGAVGVFRNLISLCQRATKSNNDEDEDEKKKRPFEGILDCFLFIWFICGNVWIYKNYKPDFIHSDSEEYCNQTLYLFAFWLTTSTYILAGVMCCCVCCVGFIRIAGDDAERSKKYKRPLKSEKSSQNHTEEEDKIWPEDAAPPSYDSLFGQIKEAKETSDGSFDFCKRVVQLFAGTIGCTIALSLLMALPIAMVIMGAKYKDDCPVEPFIPIYLIVGGSFGMLKTIIVLCQRARTHEDDLDMDEDQSMSTKFIDGVLNLFLFTWFIAGNIWVYSKYRPNPTPPPGDPLNYCNPTLYLFAFWVITASYILMGSICFCICCLGVCASCTAFFVTAKE</sequence>
<feature type="transmembrane region" description="Helical" evidence="2">
    <location>
        <begin position="288"/>
        <end position="314"/>
    </location>
</feature>
<reference evidence="3 4" key="1">
    <citation type="submission" date="2022-05" db="EMBL/GenBank/DDBJ databases">
        <authorList>
            <consortium name="Genoscope - CEA"/>
            <person name="William W."/>
        </authorList>
    </citation>
    <scope>NUCLEOTIDE SEQUENCE [LARGE SCALE GENOMIC DNA]</scope>
</reference>
<gene>
    <name evidence="3" type="ORF">PMEA_00012210</name>
</gene>
<feature type="transmembrane region" description="Helical" evidence="2">
    <location>
        <begin position="414"/>
        <end position="447"/>
    </location>
</feature>
<dbReference type="InterPro" id="IPR040350">
    <property type="entry name" value="TMEM272"/>
</dbReference>
<feature type="transmembrane region" description="Helical" evidence="2">
    <location>
        <begin position="150"/>
        <end position="170"/>
    </location>
</feature>
<evidence type="ECO:0000256" key="1">
    <source>
        <dbReference type="SAM" id="MobiDB-lite"/>
    </source>
</evidence>
<feature type="region of interest" description="Disordered" evidence="1">
    <location>
        <begin position="232"/>
        <end position="257"/>
    </location>
</feature>
<dbReference type="PANTHER" id="PTHR33444:SF2">
    <property type="entry name" value="MARVEL DOMAIN-CONTAINING PROTEIN"/>
    <property type="match status" value="1"/>
</dbReference>
<dbReference type="Proteomes" id="UP001159428">
    <property type="component" value="Unassembled WGS sequence"/>
</dbReference>
<feature type="compositionally biased region" description="Basic and acidic residues" evidence="1">
    <location>
        <begin position="1"/>
        <end position="11"/>
    </location>
</feature>
<feature type="compositionally biased region" description="Basic and acidic residues" evidence="1">
    <location>
        <begin position="235"/>
        <end position="253"/>
    </location>
</feature>
<dbReference type="PANTHER" id="PTHR33444">
    <property type="entry name" value="SI:DKEY-19B23.12-RELATED"/>
    <property type="match status" value="1"/>
</dbReference>
<evidence type="ECO:0000313" key="3">
    <source>
        <dbReference type="EMBL" id="CAH3125661.1"/>
    </source>
</evidence>
<feature type="transmembrane region" description="Helical" evidence="2">
    <location>
        <begin position="69"/>
        <end position="98"/>
    </location>
</feature>